<evidence type="ECO:0000256" key="1">
    <source>
        <dbReference type="SAM" id="MobiDB-lite"/>
    </source>
</evidence>
<evidence type="ECO:0000313" key="3">
    <source>
        <dbReference type="Proteomes" id="UP000008068"/>
    </source>
</evidence>
<dbReference type="STRING" id="135651.G0MVQ9"/>
<sequence length="132" mass="15259">MSSEPSTSPIPMHQHQTPMNVDPRSPPPKRSLQELLERERLENEQQHQTAPVPKTPVMVITKGAFPRSSSPKRQQFVRENEDGNELEKKLAAQRLKKYTEEMESLVQKPVDVLDQIMRSVSYLREKGNEEIE</sequence>
<feature type="compositionally biased region" description="Basic and acidic residues" evidence="1">
    <location>
        <begin position="76"/>
        <end position="85"/>
    </location>
</feature>
<protein>
    <submittedName>
        <fullName evidence="2">Uncharacterized protein</fullName>
    </submittedName>
</protein>
<dbReference type="EMBL" id="GL379814">
    <property type="protein sequence ID" value="EGT44895.1"/>
    <property type="molecule type" value="Genomic_DNA"/>
</dbReference>
<accession>G0MVQ9</accession>
<dbReference type="AlphaFoldDB" id="G0MVQ9"/>
<proteinExistence type="predicted"/>
<evidence type="ECO:0000313" key="2">
    <source>
        <dbReference type="EMBL" id="EGT44895.1"/>
    </source>
</evidence>
<keyword evidence="3" id="KW-1185">Reference proteome</keyword>
<feature type="compositionally biased region" description="Polar residues" evidence="1">
    <location>
        <begin position="1"/>
        <end position="19"/>
    </location>
</feature>
<name>G0MVQ9_CAEBE</name>
<dbReference type="Proteomes" id="UP000008068">
    <property type="component" value="Unassembled WGS sequence"/>
</dbReference>
<gene>
    <name evidence="2" type="ORF">CAEBREN_30697</name>
</gene>
<organism evidence="3">
    <name type="scientific">Caenorhabditis brenneri</name>
    <name type="common">Nematode worm</name>
    <dbReference type="NCBI Taxonomy" id="135651"/>
    <lineage>
        <taxon>Eukaryota</taxon>
        <taxon>Metazoa</taxon>
        <taxon>Ecdysozoa</taxon>
        <taxon>Nematoda</taxon>
        <taxon>Chromadorea</taxon>
        <taxon>Rhabditida</taxon>
        <taxon>Rhabditina</taxon>
        <taxon>Rhabditomorpha</taxon>
        <taxon>Rhabditoidea</taxon>
        <taxon>Rhabditidae</taxon>
        <taxon>Peloderinae</taxon>
        <taxon>Caenorhabditis</taxon>
    </lineage>
</organism>
<feature type="compositionally biased region" description="Basic and acidic residues" evidence="1">
    <location>
        <begin position="31"/>
        <end position="45"/>
    </location>
</feature>
<dbReference type="HOGENOM" id="CLU_158177_0_0_1"/>
<dbReference type="eggNOG" id="KOG0041">
    <property type="taxonomic scope" value="Eukaryota"/>
</dbReference>
<dbReference type="OrthoDB" id="10555991at2759"/>
<reference evidence="3" key="1">
    <citation type="submission" date="2011-07" db="EMBL/GenBank/DDBJ databases">
        <authorList>
            <consortium name="Caenorhabditis brenneri Sequencing and Analysis Consortium"/>
            <person name="Wilson R.K."/>
        </authorList>
    </citation>
    <scope>NUCLEOTIDE SEQUENCE [LARGE SCALE GENOMIC DNA]</scope>
    <source>
        <strain evidence="3">PB2801</strain>
    </source>
</reference>
<feature type="region of interest" description="Disordered" evidence="1">
    <location>
        <begin position="1"/>
        <end position="85"/>
    </location>
</feature>
<dbReference type="InParanoid" id="G0MVQ9"/>